<comment type="caution">
    <text evidence="1">The sequence shown here is derived from an EMBL/GenBank/DDBJ whole genome shotgun (WGS) entry which is preliminary data.</text>
</comment>
<organism evidence="1 2">
    <name type="scientific">Potamilus streckersoni</name>
    <dbReference type="NCBI Taxonomy" id="2493646"/>
    <lineage>
        <taxon>Eukaryota</taxon>
        <taxon>Metazoa</taxon>
        <taxon>Spiralia</taxon>
        <taxon>Lophotrochozoa</taxon>
        <taxon>Mollusca</taxon>
        <taxon>Bivalvia</taxon>
        <taxon>Autobranchia</taxon>
        <taxon>Heteroconchia</taxon>
        <taxon>Palaeoheterodonta</taxon>
        <taxon>Unionida</taxon>
        <taxon>Unionoidea</taxon>
        <taxon>Unionidae</taxon>
        <taxon>Ambleminae</taxon>
        <taxon>Lampsilini</taxon>
        <taxon>Potamilus</taxon>
    </lineage>
</organism>
<name>A0AAE0WBN9_9BIVA</name>
<protein>
    <submittedName>
        <fullName evidence="1">Uncharacterized protein</fullName>
    </submittedName>
</protein>
<dbReference type="Proteomes" id="UP001195483">
    <property type="component" value="Unassembled WGS sequence"/>
</dbReference>
<dbReference type="EMBL" id="JAEAOA010001473">
    <property type="protein sequence ID" value="KAK3609343.1"/>
    <property type="molecule type" value="Genomic_DNA"/>
</dbReference>
<keyword evidence="2" id="KW-1185">Reference proteome</keyword>
<evidence type="ECO:0000313" key="1">
    <source>
        <dbReference type="EMBL" id="KAK3609343.1"/>
    </source>
</evidence>
<gene>
    <name evidence="1" type="ORF">CHS0354_024886</name>
</gene>
<proteinExistence type="predicted"/>
<sequence length="80" mass="9342">MNRRTALMSEVYRLIAYHSLCEFSPLRTFNYKPVSHLEPVYIAPSRVFDLVRARHLEKKIITSSSKYKIMIESSGIKLPL</sequence>
<reference evidence="1" key="1">
    <citation type="journal article" date="2021" name="Genome Biol. Evol.">
        <title>A High-Quality Reference Genome for a Parasitic Bivalve with Doubly Uniparental Inheritance (Bivalvia: Unionida).</title>
        <authorList>
            <person name="Smith C.H."/>
        </authorList>
    </citation>
    <scope>NUCLEOTIDE SEQUENCE</scope>
    <source>
        <strain evidence="1">CHS0354</strain>
    </source>
</reference>
<evidence type="ECO:0000313" key="2">
    <source>
        <dbReference type="Proteomes" id="UP001195483"/>
    </source>
</evidence>
<reference evidence="1" key="3">
    <citation type="submission" date="2023-05" db="EMBL/GenBank/DDBJ databases">
        <authorList>
            <person name="Smith C.H."/>
        </authorList>
    </citation>
    <scope>NUCLEOTIDE SEQUENCE</scope>
    <source>
        <strain evidence="1">CHS0354</strain>
        <tissue evidence="1">Mantle</tissue>
    </source>
</reference>
<reference evidence="1" key="2">
    <citation type="journal article" date="2021" name="Genome Biol. Evol.">
        <title>Developing a high-quality reference genome for a parasitic bivalve with doubly uniparental inheritance (Bivalvia: Unionida).</title>
        <authorList>
            <person name="Smith C.H."/>
        </authorList>
    </citation>
    <scope>NUCLEOTIDE SEQUENCE</scope>
    <source>
        <strain evidence="1">CHS0354</strain>
        <tissue evidence="1">Mantle</tissue>
    </source>
</reference>
<accession>A0AAE0WBN9</accession>
<dbReference type="AlphaFoldDB" id="A0AAE0WBN9"/>